<reference evidence="1" key="1">
    <citation type="submission" date="2018-02" db="EMBL/GenBank/DDBJ databases">
        <title>Rhizophora mucronata_Transcriptome.</title>
        <authorList>
            <person name="Meera S.P."/>
            <person name="Sreeshan A."/>
            <person name="Augustine A."/>
        </authorList>
    </citation>
    <scope>NUCLEOTIDE SEQUENCE</scope>
    <source>
        <tissue evidence="1">Leaf</tissue>
    </source>
</reference>
<name>A0A2P2P8X1_RHIMU</name>
<sequence>MASGSLLEFCTEDCCICEAKSFLGTPNSSKFELEPEFVSAELLLFAPKPPD</sequence>
<proteinExistence type="predicted"/>
<accession>A0A2P2P8X1</accession>
<dbReference type="AlphaFoldDB" id="A0A2P2P8X1"/>
<organism evidence="1">
    <name type="scientific">Rhizophora mucronata</name>
    <name type="common">Asiatic mangrove</name>
    <dbReference type="NCBI Taxonomy" id="61149"/>
    <lineage>
        <taxon>Eukaryota</taxon>
        <taxon>Viridiplantae</taxon>
        <taxon>Streptophyta</taxon>
        <taxon>Embryophyta</taxon>
        <taxon>Tracheophyta</taxon>
        <taxon>Spermatophyta</taxon>
        <taxon>Magnoliopsida</taxon>
        <taxon>eudicotyledons</taxon>
        <taxon>Gunneridae</taxon>
        <taxon>Pentapetalae</taxon>
        <taxon>rosids</taxon>
        <taxon>fabids</taxon>
        <taxon>Malpighiales</taxon>
        <taxon>Rhizophoraceae</taxon>
        <taxon>Rhizophora</taxon>
    </lineage>
</organism>
<protein>
    <submittedName>
        <fullName evidence="1">Uncharacterized protein</fullName>
    </submittedName>
</protein>
<evidence type="ECO:0000313" key="1">
    <source>
        <dbReference type="EMBL" id="MBX51185.1"/>
    </source>
</evidence>
<dbReference type="EMBL" id="GGEC01070701">
    <property type="protein sequence ID" value="MBX51185.1"/>
    <property type="molecule type" value="Transcribed_RNA"/>
</dbReference>